<dbReference type="EMBL" id="JACHLP010000007">
    <property type="protein sequence ID" value="MBB4845021.1"/>
    <property type="molecule type" value="Genomic_DNA"/>
</dbReference>
<evidence type="ECO:0008006" key="4">
    <source>
        <dbReference type="Google" id="ProtNLM"/>
    </source>
</evidence>
<evidence type="ECO:0000313" key="3">
    <source>
        <dbReference type="Proteomes" id="UP000562027"/>
    </source>
</evidence>
<reference evidence="2 3" key="1">
    <citation type="submission" date="2020-08" db="EMBL/GenBank/DDBJ databases">
        <title>Functional genomics of gut bacteria from endangered species of beetles.</title>
        <authorList>
            <person name="Carlos-Shanley C."/>
        </authorList>
    </citation>
    <scope>NUCLEOTIDE SEQUENCE [LARGE SCALE GENOMIC DNA]</scope>
    <source>
        <strain evidence="2 3">S00239</strain>
    </source>
</reference>
<feature type="region of interest" description="Disordered" evidence="1">
    <location>
        <begin position="93"/>
        <end position="112"/>
    </location>
</feature>
<keyword evidence="3" id="KW-1185">Reference proteome</keyword>
<comment type="caution">
    <text evidence="2">The sequence shown here is derived from an EMBL/GenBank/DDBJ whole genome shotgun (WGS) entry which is preliminary data.</text>
</comment>
<protein>
    <recommendedName>
        <fullName evidence="4">ASCH domain-containing protein</fullName>
    </recommendedName>
</protein>
<organism evidence="2 3">
    <name type="scientific">Roseateles oligotrophus</name>
    <dbReference type="NCBI Taxonomy" id="1769250"/>
    <lineage>
        <taxon>Bacteria</taxon>
        <taxon>Pseudomonadati</taxon>
        <taxon>Pseudomonadota</taxon>
        <taxon>Betaproteobacteria</taxon>
        <taxon>Burkholderiales</taxon>
        <taxon>Sphaerotilaceae</taxon>
        <taxon>Roseateles</taxon>
    </lineage>
</organism>
<evidence type="ECO:0000313" key="2">
    <source>
        <dbReference type="EMBL" id="MBB4845021.1"/>
    </source>
</evidence>
<evidence type="ECO:0000256" key="1">
    <source>
        <dbReference type="SAM" id="MobiDB-lite"/>
    </source>
</evidence>
<sequence>MDLTLPLKAEYFDAIKNGTKVEEYRLCSPHWRRRLEHRTFDRVVLTLGYPRKGDESRRLVLPWRGMRVTTITHSHFGPAPVLVYAIRVAPETPLNPDDDYSHAAEDSANKRSLEVRRARGQAWPFPF</sequence>
<dbReference type="AlphaFoldDB" id="A0A840LBB4"/>
<gene>
    <name evidence="2" type="ORF">HNP55_003567</name>
</gene>
<feature type="compositionally biased region" description="Basic and acidic residues" evidence="1">
    <location>
        <begin position="99"/>
        <end position="112"/>
    </location>
</feature>
<accession>A0A840LBB4</accession>
<proteinExistence type="predicted"/>
<dbReference type="Proteomes" id="UP000562027">
    <property type="component" value="Unassembled WGS sequence"/>
</dbReference>
<dbReference type="RefSeq" id="WP_348648727.1">
    <property type="nucleotide sequence ID" value="NZ_JACHLP010000007.1"/>
</dbReference>
<name>A0A840LBB4_9BURK</name>